<feature type="chain" id="PRO_5044741701" description="Ig-like domain-containing protein" evidence="8">
    <location>
        <begin position="30"/>
        <end position="945"/>
    </location>
</feature>
<keyword evidence="2 8" id="KW-0732">Signal</keyword>
<keyword evidence="7" id="KW-1133">Transmembrane helix</keyword>
<organism evidence="10 11">
    <name type="scientific">Sinanodonta woodiana</name>
    <name type="common">Chinese pond mussel</name>
    <name type="synonym">Anodonta woodiana</name>
    <dbReference type="NCBI Taxonomy" id="1069815"/>
    <lineage>
        <taxon>Eukaryota</taxon>
        <taxon>Metazoa</taxon>
        <taxon>Spiralia</taxon>
        <taxon>Lophotrochozoa</taxon>
        <taxon>Mollusca</taxon>
        <taxon>Bivalvia</taxon>
        <taxon>Autobranchia</taxon>
        <taxon>Heteroconchia</taxon>
        <taxon>Palaeoheterodonta</taxon>
        <taxon>Unionida</taxon>
        <taxon>Unionoidea</taxon>
        <taxon>Unionidae</taxon>
        <taxon>Unioninae</taxon>
        <taxon>Sinanodonta</taxon>
    </lineage>
</organism>
<protein>
    <recommendedName>
        <fullName evidence="9">Ig-like domain-containing protein</fullName>
    </recommendedName>
</protein>
<keyword evidence="4" id="KW-1015">Disulfide bond</keyword>
<sequence>MADTLTLKNHLRWICLLTTISMLCLRGIATCPQECQCNMQNDSIVCINQSLTSLPFQIPTEVTSLDLENNNFSSLNSLFQNFTKLRVIILSYNKIPFIQEEDFKNQKNLTFLNIGHNNISNIHDNSFQSLINLQELDLTYNVLTSLPNNIFHGLPNFQMLQLAGNRLSNLTWITFQDLEHLVSLDLSFNQISVIDNGLLQHLNSLEKLNLQHNGIVYIGHSAFPASLSWLDLSFNRLKSFDFIMSKENTLKWLDLGWNDISEFTADSFTNCSRLESITLDANPVQSIQSPIFQSLYSLRNLSMCQMNSLIFLNPGVFQGLEHLVMLNMSNNSKLEFIRIDTFIPLKSVERLDISHNNFTKLLSTTFRANTRLTLVDLRGNPFVCDCDIDWLLQNIKTNFSIIEAPELVECILPFNNSSVSLKDLDHKDLHCDDVVINNYTKNALFKIGSTAILHCHATSIPRPMIIWKTPRKRVLTYHNFHPHASRDYLPLLDTDKEHSVFHSSHNWHNDLSYNYFIEARDDRLAVLEDGSLYIDYVLRSDAGPYQCIAENPRNMTSVEINLKLDYTILNEVKIWSIVMGLISAASFFLLNLIYSLTTAAARKCISLRRRERVRQIIENIEQYKNVQISRIKENYHGQVGKIRDQYHYSLGRIREHYTTKAHTMGRLREGASLKVDKLRENYNNQIGKLKGYSSNQLIQIRERYNNQILKIKDYGSLQLGRIHEKYKLKQQHVIKLLETMNLDNCRTVFESECVRTESIILESKLYDEDDVPIHSPIDSTSISDSEYMTASGSEASSHEDLRFTARENVIVSHLPYDPHLPLEGSGSGEASHHVFWTRHSQRIGQNSYPSSYESIPDSVHIHRISGGYTHSAFHDDNSSQNSGQQQCVNDQMTEMCDQLTTTRLSNFIPEGRNWLCQEETTNNNTSIQLFIPSVYCDTGDWETEV</sequence>
<feature type="domain" description="Ig-like" evidence="9">
    <location>
        <begin position="405"/>
        <end position="563"/>
    </location>
</feature>
<evidence type="ECO:0000313" key="11">
    <source>
        <dbReference type="Proteomes" id="UP001634394"/>
    </source>
</evidence>
<dbReference type="InterPro" id="IPR003591">
    <property type="entry name" value="Leu-rich_rpt_typical-subtyp"/>
</dbReference>
<dbReference type="PANTHER" id="PTHR24366">
    <property type="entry name" value="IG(IMMUNOGLOBULIN) AND LRR(LEUCINE RICH REPEAT) DOMAINS"/>
    <property type="match status" value="1"/>
</dbReference>
<evidence type="ECO:0000313" key="10">
    <source>
        <dbReference type="EMBL" id="KAL3878965.1"/>
    </source>
</evidence>
<keyword evidence="11" id="KW-1185">Reference proteome</keyword>
<dbReference type="Pfam" id="PF13855">
    <property type="entry name" value="LRR_8"/>
    <property type="match status" value="2"/>
</dbReference>
<dbReference type="SUPFAM" id="SSF52058">
    <property type="entry name" value="L domain-like"/>
    <property type="match status" value="1"/>
</dbReference>
<dbReference type="SUPFAM" id="SSF48726">
    <property type="entry name" value="Immunoglobulin"/>
    <property type="match status" value="1"/>
</dbReference>
<keyword evidence="1" id="KW-0433">Leucine-rich repeat</keyword>
<dbReference type="Proteomes" id="UP001634394">
    <property type="component" value="Unassembled WGS sequence"/>
</dbReference>
<proteinExistence type="predicted"/>
<dbReference type="InterPro" id="IPR036179">
    <property type="entry name" value="Ig-like_dom_sf"/>
</dbReference>
<keyword evidence="3" id="KW-0677">Repeat</keyword>
<dbReference type="InterPro" id="IPR032675">
    <property type="entry name" value="LRR_dom_sf"/>
</dbReference>
<evidence type="ECO:0000256" key="1">
    <source>
        <dbReference type="ARBA" id="ARBA00022614"/>
    </source>
</evidence>
<dbReference type="Pfam" id="PF13516">
    <property type="entry name" value="LRR_6"/>
    <property type="match status" value="1"/>
</dbReference>
<feature type="transmembrane region" description="Helical" evidence="7">
    <location>
        <begin position="574"/>
        <end position="601"/>
    </location>
</feature>
<dbReference type="Gene3D" id="2.60.40.10">
    <property type="entry name" value="Immunoglobulins"/>
    <property type="match status" value="1"/>
</dbReference>
<name>A0ABD3X291_SINWO</name>
<dbReference type="InterPro" id="IPR003599">
    <property type="entry name" value="Ig_sub"/>
</dbReference>
<evidence type="ECO:0000256" key="7">
    <source>
        <dbReference type="SAM" id="Phobius"/>
    </source>
</evidence>
<evidence type="ECO:0000256" key="5">
    <source>
        <dbReference type="ARBA" id="ARBA00023180"/>
    </source>
</evidence>
<keyword evidence="7" id="KW-0472">Membrane</keyword>
<comment type="caution">
    <text evidence="10">The sequence shown here is derived from an EMBL/GenBank/DDBJ whole genome shotgun (WGS) entry which is preliminary data.</text>
</comment>
<dbReference type="SMART" id="SM00409">
    <property type="entry name" value="IG"/>
    <property type="match status" value="1"/>
</dbReference>
<keyword evidence="5" id="KW-0325">Glycoprotein</keyword>
<dbReference type="PANTHER" id="PTHR24366:SF161">
    <property type="entry name" value="TIR DOMAIN-CONTAINING PROTEIN"/>
    <property type="match status" value="1"/>
</dbReference>
<keyword evidence="7" id="KW-0812">Transmembrane</keyword>
<evidence type="ECO:0000259" key="9">
    <source>
        <dbReference type="PROSITE" id="PS50835"/>
    </source>
</evidence>
<accession>A0ABD3X291</accession>
<dbReference type="EMBL" id="JBJQND010000004">
    <property type="protein sequence ID" value="KAL3878965.1"/>
    <property type="molecule type" value="Genomic_DNA"/>
</dbReference>
<feature type="signal peptide" evidence="8">
    <location>
        <begin position="1"/>
        <end position="29"/>
    </location>
</feature>
<feature type="compositionally biased region" description="Polar residues" evidence="6">
    <location>
        <begin position="777"/>
        <end position="795"/>
    </location>
</feature>
<reference evidence="10 11" key="1">
    <citation type="submission" date="2024-11" db="EMBL/GenBank/DDBJ databases">
        <title>Chromosome-level genome assembly of the freshwater bivalve Anodonta woodiana.</title>
        <authorList>
            <person name="Chen X."/>
        </authorList>
    </citation>
    <scope>NUCLEOTIDE SEQUENCE [LARGE SCALE GENOMIC DNA]</scope>
    <source>
        <strain evidence="10">MN2024</strain>
        <tissue evidence="10">Gills</tissue>
    </source>
</reference>
<dbReference type="PROSITE" id="PS50835">
    <property type="entry name" value="IG_LIKE"/>
    <property type="match status" value="1"/>
</dbReference>
<dbReference type="InterPro" id="IPR013783">
    <property type="entry name" value="Ig-like_fold"/>
</dbReference>
<evidence type="ECO:0000256" key="2">
    <source>
        <dbReference type="ARBA" id="ARBA00022729"/>
    </source>
</evidence>
<evidence type="ECO:0000256" key="4">
    <source>
        <dbReference type="ARBA" id="ARBA00023157"/>
    </source>
</evidence>
<dbReference type="InterPro" id="IPR000483">
    <property type="entry name" value="Cys-rich_flank_reg_C"/>
</dbReference>
<dbReference type="SMART" id="SM00082">
    <property type="entry name" value="LRRCT"/>
    <property type="match status" value="1"/>
</dbReference>
<dbReference type="Gene3D" id="3.80.10.10">
    <property type="entry name" value="Ribonuclease Inhibitor"/>
    <property type="match status" value="4"/>
</dbReference>
<evidence type="ECO:0000256" key="3">
    <source>
        <dbReference type="ARBA" id="ARBA00022737"/>
    </source>
</evidence>
<dbReference type="InterPro" id="IPR007110">
    <property type="entry name" value="Ig-like_dom"/>
</dbReference>
<dbReference type="AlphaFoldDB" id="A0ABD3X291"/>
<gene>
    <name evidence="10" type="ORF">ACJMK2_031287</name>
</gene>
<evidence type="ECO:0000256" key="8">
    <source>
        <dbReference type="SAM" id="SignalP"/>
    </source>
</evidence>
<dbReference type="PROSITE" id="PS51450">
    <property type="entry name" value="LRR"/>
    <property type="match status" value="3"/>
</dbReference>
<dbReference type="FunFam" id="3.80.10.10:FF:000770">
    <property type="entry name" value="Uncharacterized protein"/>
    <property type="match status" value="1"/>
</dbReference>
<feature type="region of interest" description="Disordered" evidence="6">
    <location>
        <begin position="776"/>
        <end position="799"/>
    </location>
</feature>
<dbReference type="InterPro" id="IPR001611">
    <property type="entry name" value="Leu-rich_rpt"/>
</dbReference>
<dbReference type="SMART" id="SM00369">
    <property type="entry name" value="LRR_TYP"/>
    <property type="match status" value="10"/>
</dbReference>
<evidence type="ECO:0000256" key="6">
    <source>
        <dbReference type="SAM" id="MobiDB-lite"/>
    </source>
</evidence>